<keyword evidence="4" id="KW-1185">Reference proteome</keyword>
<evidence type="ECO:0000313" key="4">
    <source>
        <dbReference type="Proteomes" id="UP000623967"/>
    </source>
</evidence>
<evidence type="ECO:0000313" key="3">
    <source>
        <dbReference type="EMBL" id="MBL4952120.1"/>
    </source>
</evidence>
<comment type="caution">
    <text evidence="3">The sequence shown here is derived from an EMBL/GenBank/DDBJ whole genome shotgun (WGS) entry which is preliminary data.</text>
</comment>
<accession>A0ABS1TLF2</accession>
<keyword evidence="1" id="KW-0472">Membrane</keyword>
<dbReference type="Proteomes" id="UP000623967">
    <property type="component" value="Unassembled WGS sequence"/>
</dbReference>
<dbReference type="RefSeq" id="WP_202653399.1">
    <property type="nucleotide sequence ID" value="NZ_JAESWB010000134.1"/>
</dbReference>
<feature type="transmembrane region" description="Helical" evidence="1">
    <location>
        <begin position="25"/>
        <end position="45"/>
    </location>
</feature>
<keyword evidence="1" id="KW-0812">Transmembrane</keyword>
<protein>
    <submittedName>
        <fullName evidence="3">Tad domain-containing protein</fullName>
    </submittedName>
</protein>
<proteinExistence type="predicted"/>
<evidence type="ECO:0000256" key="1">
    <source>
        <dbReference type="SAM" id="Phobius"/>
    </source>
</evidence>
<dbReference type="InterPro" id="IPR028087">
    <property type="entry name" value="Tad_N"/>
</dbReference>
<keyword evidence="1" id="KW-1133">Transmembrane helix</keyword>
<dbReference type="Pfam" id="PF13400">
    <property type="entry name" value="Tad"/>
    <property type="match status" value="1"/>
</dbReference>
<dbReference type="EMBL" id="JAESWB010000134">
    <property type="protein sequence ID" value="MBL4952120.1"/>
    <property type="molecule type" value="Genomic_DNA"/>
</dbReference>
<name>A0ABS1TLF2_9BACI</name>
<feature type="domain" description="Putative Flp pilus-assembly TadG-like N-terminal" evidence="2">
    <location>
        <begin position="24"/>
        <end position="70"/>
    </location>
</feature>
<sequence>MLNTMLFLALVKEKAKDFSKNQKGGALALYAFLLPALCILTGLILDMGRTYVIQQQLQSTIDAATLAAANTAVTIDDGLNPPYAVIPTPDGPNAADRYFNENFNKYLKDKAELVEYIKNPNEGDANYSDGKINIRAKVRIKLTVARLVGIDYWETSRESWATAQPK</sequence>
<reference evidence="3 4" key="1">
    <citation type="submission" date="2021-01" db="EMBL/GenBank/DDBJ databases">
        <title>Genome public.</title>
        <authorList>
            <person name="Liu C."/>
            <person name="Sun Q."/>
        </authorList>
    </citation>
    <scope>NUCLEOTIDE SEQUENCE [LARGE SCALE GENOMIC DNA]</scope>
    <source>
        <strain evidence="3 4">YIM B02564</strain>
    </source>
</reference>
<evidence type="ECO:0000259" key="2">
    <source>
        <dbReference type="Pfam" id="PF13400"/>
    </source>
</evidence>
<organism evidence="3 4">
    <name type="scientific">Neobacillus paridis</name>
    <dbReference type="NCBI Taxonomy" id="2803862"/>
    <lineage>
        <taxon>Bacteria</taxon>
        <taxon>Bacillati</taxon>
        <taxon>Bacillota</taxon>
        <taxon>Bacilli</taxon>
        <taxon>Bacillales</taxon>
        <taxon>Bacillaceae</taxon>
        <taxon>Neobacillus</taxon>
    </lineage>
</organism>
<gene>
    <name evidence="3" type="ORF">JK635_07835</name>
</gene>